<dbReference type="RefSeq" id="WP_377366224.1">
    <property type="nucleotide sequence ID" value="NZ_JBHTMN010000007.1"/>
</dbReference>
<proteinExistence type="predicted"/>
<evidence type="ECO:0000313" key="2">
    <source>
        <dbReference type="Proteomes" id="UP001597059"/>
    </source>
</evidence>
<reference evidence="2" key="1">
    <citation type="journal article" date="2019" name="Int. J. Syst. Evol. Microbiol.">
        <title>The Global Catalogue of Microorganisms (GCM) 10K type strain sequencing project: providing services to taxonomists for standard genome sequencing and annotation.</title>
        <authorList>
            <consortium name="The Broad Institute Genomics Platform"/>
            <consortium name="The Broad Institute Genome Sequencing Center for Infectious Disease"/>
            <person name="Wu L."/>
            <person name="Ma J."/>
        </authorList>
    </citation>
    <scope>NUCLEOTIDE SEQUENCE [LARGE SCALE GENOMIC DNA]</scope>
    <source>
        <strain evidence="2">JCM 30774</strain>
    </source>
</reference>
<protein>
    <recommendedName>
        <fullName evidence="3">Tetratricopeptide repeat protein</fullName>
    </recommendedName>
</protein>
<gene>
    <name evidence="1" type="ORF">ACFQ45_06700</name>
</gene>
<dbReference type="EMBL" id="JBHTMN010000007">
    <property type="protein sequence ID" value="MFD1383047.1"/>
    <property type="molecule type" value="Genomic_DNA"/>
</dbReference>
<dbReference type="SUPFAM" id="SSF48452">
    <property type="entry name" value="TPR-like"/>
    <property type="match status" value="1"/>
</dbReference>
<comment type="caution">
    <text evidence="1">The sequence shown here is derived from an EMBL/GenBank/DDBJ whole genome shotgun (WGS) entry which is preliminary data.</text>
</comment>
<dbReference type="Gene3D" id="1.25.40.10">
    <property type="entry name" value="Tetratricopeptide repeat domain"/>
    <property type="match status" value="1"/>
</dbReference>
<sequence>MEQWQRLIVAGNKAFHTGNNTEAEIHYRDASRSARQMIDCWFDTEGAINALVVTDLNLAECQCRMGCFEQAIDTYSSLSLDLRKFQLSFAPSNPIVGMVARALTQIKKEFLTLTQTYAYDILQVREAPVVSAPRSSTSAITSAS</sequence>
<evidence type="ECO:0008006" key="3">
    <source>
        <dbReference type="Google" id="ProtNLM"/>
    </source>
</evidence>
<organism evidence="1 2">
    <name type="scientific">Rhodanobacter aciditrophus</name>
    <dbReference type="NCBI Taxonomy" id="1623218"/>
    <lineage>
        <taxon>Bacteria</taxon>
        <taxon>Pseudomonadati</taxon>
        <taxon>Pseudomonadota</taxon>
        <taxon>Gammaproteobacteria</taxon>
        <taxon>Lysobacterales</taxon>
        <taxon>Rhodanobacteraceae</taxon>
        <taxon>Rhodanobacter</taxon>
    </lineage>
</organism>
<accession>A0ABW4AZ32</accession>
<evidence type="ECO:0000313" key="1">
    <source>
        <dbReference type="EMBL" id="MFD1383047.1"/>
    </source>
</evidence>
<keyword evidence="2" id="KW-1185">Reference proteome</keyword>
<dbReference type="Proteomes" id="UP001597059">
    <property type="component" value="Unassembled WGS sequence"/>
</dbReference>
<dbReference type="InterPro" id="IPR011990">
    <property type="entry name" value="TPR-like_helical_dom_sf"/>
</dbReference>
<name>A0ABW4AZ32_9GAMM</name>